<proteinExistence type="predicted"/>
<evidence type="ECO:0000313" key="2">
    <source>
        <dbReference type="EMBL" id="CAF4609118.1"/>
    </source>
</evidence>
<dbReference type="EMBL" id="CAJOBJ010105941">
    <property type="protein sequence ID" value="CAF4609118.1"/>
    <property type="molecule type" value="Genomic_DNA"/>
</dbReference>
<evidence type="ECO:0000313" key="3">
    <source>
        <dbReference type="EMBL" id="CAF4741509.1"/>
    </source>
</evidence>
<evidence type="ECO:0000313" key="5">
    <source>
        <dbReference type="Proteomes" id="UP000681720"/>
    </source>
</evidence>
<dbReference type="EMBL" id="CAJOBI010198267">
    <property type="protein sequence ID" value="CAF4983125.1"/>
    <property type="molecule type" value="Genomic_DNA"/>
</dbReference>
<comment type="caution">
    <text evidence="2">The sequence shown here is derived from an EMBL/GenBank/DDBJ whole genome shotgun (WGS) entry which is preliminary data.</text>
</comment>
<feature type="domain" description="Chromo" evidence="1">
    <location>
        <begin position="1"/>
        <end position="56"/>
    </location>
</feature>
<dbReference type="InterPro" id="IPR049898">
    <property type="entry name" value="MARR_BRCT_CHROMO"/>
</dbReference>
<name>A0A8S2ZAL3_9BILA</name>
<gene>
    <name evidence="2" type="ORF">GIL414_LOCUS39272</name>
    <name evidence="3" type="ORF">SMN809_LOCUS44744</name>
    <name evidence="4" type="ORF">SMN809_LOCUS55832</name>
</gene>
<feature type="non-terminal residue" evidence="2">
    <location>
        <position position="1"/>
    </location>
</feature>
<sequence length="56" mass="6834">DHIVYPPITENPREIDIERENEVVRVVEKRGKDCRLHYWFYPDSFDIWVSNIDAEE</sequence>
<dbReference type="AlphaFoldDB" id="A0A8S2ZAL3"/>
<protein>
    <recommendedName>
        <fullName evidence="1">Chromo domain-containing protein</fullName>
    </recommendedName>
</protein>
<dbReference type="EMBL" id="CAJOBI010134944">
    <property type="protein sequence ID" value="CAF4741509.1"/>
    <property type="molecule type" value="Genomic_DNA"/>
</dbReference>
<reference evidence="2" key="1">
    <citation type="submission" date="2021-02" db="EMBL/GenBank/DDBJ databases">
        <authorList>
            <person name="Nowell W R."/>
        </authorList>
    </citation>
    <scope>NUCLEOTIDE SEQUENCE</scope>
</reference>
<dbReference type="Proteomes" id="UP000676336">
    <property type="component" value="Unassembled WGS sequence"/>
</dbReference>
<evidence type="ECO:0000313" key="4">
    <source>
        <dbReference type="EMBL" id="CAF4983125.1"/>
    </source>
</evidence>
<feature type="non-terminal residue" evidence="2">
    <location>
        <position position="56"/>
    </location>
</feature>
<dbReference type="PROSITE" id="PS52032">
    <property type="entry name" value="MARR_BRCT_CHROMO"/>
    <property type="match status" value="1"/>
</dbReference>
<evidence type="ECO:0000259" key="1">
    <source>
        <dbReference type="PROSITE" id="PS52032"/>
    </source>
</evidence>
<dbReference type="Proteomes" id="UP000681720">
    <property type="component" value="Unassembled WGS sequence"/>
</dbReference>
<organism evidence="2 5">
    <name type="scientific">Rotaria magnacalcarata</name>
    <dbReference type="NCBI Taxonomy" id="392030"/>
    <lineage>
        <taxon>Eukaryota</taxon>
        <taxon>Metazoa</taxon>
        <taxon>Spiralia</taxon>
        <taxon>Gnathifera</taxon>
        <taxon>Rotifera</taxon>
        <taxon>Eurotatoria</taxon>
        <taxon>Bdelloidea</taxon>
        <taxon>Philodinida</taxon>
        <taxon>Philodinidae</taxon>
        <taxon>Rotaria</taxon>
    </lineage>
</organism>
<accession>A0A8S2ZAL3</accession>